<name>A0A5J4VNA4_9EUKA</name>
<proteinExistence type="predicted"/>
<dbReference type="AlphaFoldDB" id="A0A5J4VNA4"/>
<protein>
    <submittedName>
        <fullName evidence="1">Uncharacterized protein</fullName>
    </submittedName>
</protein>
<accession>A0A5J4VNA4</accession>
<dbReference type="Proteomes" id="UP000324800">
    <property type="component" value="Unassembled WGS sequence"/>
</dbReference>
<evidence type="ECO:0000313" key="2">
    <source>
        <dbReference type="Proteomes" id="UP000324800"/>
    </source>
</evidence>
<gene>
    <name evidence="1" type="ORF">EZS28_020731</name>
</gene>
<comment type="caution">
    <text evidence="1">The sequence shown here is derived from an EMBL/GenBank/DDBJ whole genome shotgun (WGS) entry which is preliminary data.</text>
</comment>
<sequence length="101" mass="11228">MIDLGLTGKHLFFDILTNFLTMRRTQTTNANEVNIPFQIQDSVVNFKCNQIIGGTGQGNLARNEFVKIPGDGKAQRLGLTGRQYLEKKKHANKHSKGALSL</sequence>
<dbReference type="EMBL" id="SNRW01006097">
    <property type="protein sequence ID" value="KAA6383743.1"/>
    <property type="molecule type" value="Genomic_DNA"/>
</dbReference>
<organism evidence="1 2">
    <name type="scientific">Streblomastix strix</name>
    <dbReference type="NCBI Taxonomy" id="222440"/>
    <lineage>
        <taxon>Eukaryota</taxon>
        <taxon>Metamonada</taxon>
        <taxon>Preaxostyla</taxon>
        <taxon>Oxymonadida</taxon>
        <taxon>Streblomastigidae</taxon>
        <taxon>Streblomastix</taxon>
    </lineage>
</organism>
<reference evidence="1 2" key="1">
    <citation type="submission" date="2019-03" db="EMBL/GenBank/DDBJ databases">
        <title>Single cell metagenomics reveals metabolic interactions within the superorganism composed of flagellate Streblomastix strix and complex community of Bacteroidetes bacteria on its surface.</title>
        <authorList>
            <person name="Treitli S.C."/>
            <person name="Kolisko M."/>
            <person name="Husnik F."/>
            <person name="Keeling P."/>
            <person name="Hampl V."/>
        </authorList>
    </citation>
    <scope>NUCLEOTIDE SEQUENCE [LARGE SCALE GENOMIC DNA]</scope>
    <source>
        <strain evidence="1">ST1C</strain>
    </source>
</reference>
<evidence type="ECO:0000313" key="1">
    <source>
        <dbReference type="EMBL" id="KAA6383743.1"/>
    </source>
</evidence>